<keyword evidence="2" id="KW-0732">Signal</keyword>
<feature type="compositionally biased region" description="Low complexity" evidence="1">
    <location>
        <begin position="194"/>
        <end position="211"/>
    </location>
</feature>
<feature type="chain" id="PRO_5040222649" evidence="2">
    <location>
        <begin position="21"/>
        <end position="253"/>
    </location>
</feature>
<feature type="compositionally biased region" description="Polar residues" evidence="1">
    <location>
        <begin position="212"/>
        <end position="233"/>
    </location>
</feature>
<evidence type="ECO:0000313" key="3">
    <source>
        <dbReference type="EMBL" id="USW47488.1"/>
    </source>
</evidence>
<dbReference type="OrthoDB" id="10526391at2759"/>
<accession>A0A9Q9AJV6</accession>
<keyword evidence="4" id="KW-1185">Reference proteome</keyword>
<gene>
    <name evidence="3" type="ORF">Slin15195_G008070</name>
</gene>
<evidence type="ECO:0000313" key="4">
    <source>
        <dbReference type="Proteomes" id="UP001056384"/>
    </source>
</evidence>
<feature type="compositionally biased region" description="Low complexity" evidence="1">
    <location>
        <begin position="97"/>
        <end position="115"/>
    </location>
</feature>
<evidence type="ECO:0000256" key="1">
    <source>
        <dbReference type="SAM" id="MobiDB-lite"/>
    </source>
</evidence>
<feature type="region of interest" description="Disordered" evidence="1">
    <location>
        <begin position="90"/>
        <end position="236"/>
    </location>
</feature>
<sequence length="253" mass="25049">MRYAIAAGAFALFTLATAEATVTVTEISTVVPADCVASECDPELYASASSPNALSILDSASTYSYPSTTNALSVLLSALTVETPTSYPASAFPSFPTSGSVSTESSQTQSTGQTGIVPSPSSYGETTTTIQSTATVESTATAQVTDSSVASPEATSDSAVPTTSGPVTSGEGTPVPTTTASSNEAGPESTTLATEVSSTTDSTTTSGPQSTNNADANQPSTTEAPPVQQTGAAKTNKPAVAGLAAIMAALVYV</sequence>
<proteinExistence type="predicted"/>
<feature type="signal peptide" evidence="2">
    <location>
        <begin position="1"/>
        <end position="20"/>
    </location>
</feature>
<dbReference type="AlphaFoldDB" id="A0A9Q9AJV6"/>
<evidence type="ECO:0000256" key="2">
    <source>
        <dbReference type="SAM" id="SignalP"/>
    </source>
</evidence>
<dbReference type="EMBL" id="CP099418">
    <property type="protein sequence ID" value="USW47488.1"/>
    <property type="molecule type" value="Genomic_DNA"/>
</dbReference>
<protein>
    <submittedName>
        <fullName evidence="3">Uncharacterized protein</fullName>
    </submittedName>
</protein>
<dbReference type="Proteomes" id="UP001056384">
    <property type="component" value="Chromosome 1"/>
</dbReference>
<organism evidence="3 4">
    <name type="scientific">Septoria linicola</name>
    <dbReference type="NCBI Taxonomy" id="215465"/>
    <lineage>
        <taxon>Eukaryota</taxon>
        <taxon>Fungi</taxon>
        <taxon>Dikarya</taxon>
        <taxon>Ascomycota</taxon>
        <taxon>Pezizomycotina</taxon>
        <taxon>Dothideomycetes</taxon>
        <taxon>Dothideomycetidae</taxon>
        <taxon>Mycosphaerellales</taxon>
        <taxon>Mycosphaerellaceae</taxon>
        <taxon>Septoria</taxon>
    </lineage>
</organism>
<reference evidence="3" key="1">
    <citation type="submission" date="2022-06" db="EMBL/GenBank/DDBJ databases">
        <title>Complete genome sequences of two strains of the flax pathogen Septoria linicola.</title>
        <authorList>
            <person name="Lapalu N."/>
            <person name="Simon A."/>
            <person name="Demenou B."/>
            <person name="Paumier D."/>
            <person name="Guillot M.-P."/>
            <person name="Gout L."/>
            <person name="Valade R."/>
        </authorList>
    </citation>
    <scope>NUCLEOTIDE SEQUENCE</scope>
    <source>
        <strain evidence="3">SE15195</strain>
    </source>
</reference>
<name>A0A9Q9AJV6_9PEZI</name>
<feature type="compositionally biased region" description="Polar residues" evidence="1">
    <location>
        <begin position="119"/>
        <end position="193"/>
    </location>
</feature>